<protein>
    <submittedName>
        <fullName evidence="2">Uncharacterized protein</fullName>
    </submittedName>
</protein>
<dbReference type="Proteomes" id="UP001595935">
    <property type="component" value="Unassembled WGS sequence"/>
</dbReference>
<keyword evidence="1" id="KW-0472">Membrane</keyword>
<keyword evidence="1" id="KW-1133">Transmembrane helix</keyword>
<gene>
    <name evidence="2" type="ORF">ACFO5S_17935</name>
</gene>
<reference evidence="3" key="1">
    <citation type="journal article" date="2019" name="Int. J. Syst. Evol. Microbiol.">
        <title>The Global Catalogue of Microorganisms (GCM) 10K type strain sequencing project: providing services to taxonomists for standard genome sequencing and annotation.</title>
        <authorList>
            <consortium name="The Broad Institute Genomics Platform"/>
            <consortium name="The Broad Institute Genome Sequencing Center for Infectious Disease"/>
            <person name="Wu L."/>
            <person name="Ma J."/>
        </authorList>
    </citation>
    <scope>NUCLEOTIDE SEQUENCE [LARGE SCALE GENOMIC DNA]</scope>
    <source>
        <strain evidence="3">WYCCWR 13023</strain>
    </source>
</reference>
<evidence type="ECO:0000313" key="3">
    <source>
        <dbReference type="Proteomes" id="UP001595935"/>
    </source>
</evidence>
<name>A0ABV9PIW4_9FLAO</name>
<feature type="transmembrane region" description="Helical" evidence="1">
    <location>
        <begin position="65"/>
        <end position="85"/>
    </location>
</feature>
<evidence type="ECO:0000256" key="1">
    <source>
        <dbReference type="SAM" id="Phobius"/>
    </source>
</evidence>
<keyword evidence="3" id="KW-1185">Reference proteome</keyword>
<organism evidence="2 3">
    <name type="scientific">Flavobacterium branchiicola</name>
    <dbReference type="NCBI Taxonomy" id="1114875"/>
    <lineage>
        <taxon>Bacteria</taxon>
        <taxon>Pseudomonadati</taxon>
        <taxon>Bacteroidota</taxon>
        <taxon>Flavobacteriia</taxon>
        <taxon>Flavobacteriales</taxon>
        <taxon>Flavobacteriaceae</taxon>
        <taxon>Flavobacterium</taxon>
    </lineage>
</organism>
<accession>A0ABV9PIW4</accession>
<keyword evidence="1" id="KW-0812">Transmembrane</keyword>
<comment type="caution">
    <text evidence="2">The sequence shown here is derived from an EMBL/GenBank/DDBJ whole genome shotgun (WGS) entry which is preliminary data.</text>
</comment>
<sequence length="122" mass="14272">MKTNNIDGLTIFEINVLIQQGGKFVKFPYLKGVVNKIKTSNVYFVRPEERPIKYALKHFFTNFTLSLRVFPLAPLYIIKSFYFLLRGGKDYTFTMLESLNKNNPTYNADAYDFYDLSCLQQV</sequence>
<dbReference type="EMBL" id="JBHSGV010000007">
    <property type="protein sequence ID" value="MFC4749336.1"/>
    <property type="molecule type" value="Genomic_DNA"/>
</dbReference>
<evidence type="ECO:0000313" key="2">
    <source>
        <dbReference type="EMBL" id="MFC4749336.1"/>
    </source>
</evidence>
<dbReference type="RefSeq" id="WP_213259425.1">
    <property type="nucleotide sequence ID" value="NZ_JAGYWA010000007.1"/>
</dbReference>
<proteinExistence type="predicted"/>